<dbReference type="Proteomes" id="UP000199475">
    <property type="component" value="Unassembled WGS sequence"/>
</dbReference>
<dbReference type="AlphaFoldDB" id="A0A1G9JSE8"/>
<dbReference type="Gene3D" id="3.10.450.50">
    <property type="match status" value="1"/>
</dbReference>
<protein>
    <submittedName>
        <fullName evidence="2">SEC-C motif-containing protein</fullName>
    </submittedName>
</protein>
<reference evidence="2 3" key="1">
    <citation type="submission" date="2016-10" db="EMBL/GenBank/DDBJ databases">
        <authorList>
            <person name="de Groot N.N."/>
        </authorList>
    </citation>
    <scope>NUCLEOTIDE SEQUENCE [LARGE SCALE GENOMIC DNA]</scope>
    <source>
        <strain evidence="2 3">CGMCC 1.9159</strain>
    </source>
</reference>
<dbReference type="EMBL" id="FNGP01000002">
    <property type="protein sequence ID" value="SDL40094.1"/>
    <property type="molecule type" value="Genomic_DNA"/>
</dbReference>
<sequence length="118" mass="13058">MTTPCPCGNPDLERCCGPYLSAAALPPTAEATMRSRYSAFATGNADHLWRTWHPRTRPDGPIDTGAGWLGLEILDVVAGGEYETTGVVEFIARNADGDLHERSRFERRAGRWFYLDAE</sequence>
<name>A0A1G9JSE8_9ACTN</name>
<dbReference type="InterPro" id="IPR048469">
    <property type="entry name" value="YchJ-like_M"/>
</dbReference>
<keyword evidence="3" id="KW-1185">Reference proteome</keyword>
<dbReference type="SUPFAM" id="SSF54427">
    <property type="entry name" value="NTF2-like"/>
    <property type="match status" value="1"/>
</dbReference>
<dbReference type="RefSeq" id="WP_093250380.1">
    <property type="nucleotide sequence ID" value="NZ_FNGP01000002.1"/>
</dbReference>
<gene>
    <name evidence="2" type="ORF">SAMN04488242_1424</name>
</gene>
<organism evidence="2 3">
    <name type="scientific">Tessaracoccus oleiagri</name>
    <dbReference type="NCBI Taxonomy" id="686624"/>
    <lineage>
        <taxon>Bacteria</taxon>
        <taxon>Bacillati</taxon>
        <taxon>Actinomycetota</taxon>
        <taxon>Actinomycetes</taxon>
        <taxon>Propionibacteriales</taxon>
        <taxon>Propionibacteriaceae</taxon>
        <taxon>Tessaracoccus</taxon>
    </lineage>
</organism>
<accession>A0A1G9JSE8</accession>
<dbReference type="STRING" id="686624.SAMN04488242_1424"/>
<dbReference type="OrthoDB" id="21421at2"/>
<evidence type="ECO:0000313" key="2">
    <source>
        <dbReference type="EMBL" id="SDL40094.1"/>
    </source>
</evidence>
<evidence type="ECO:0000313" key="3">
    <source>
        <dbReference type="Proteomes" id="UP000199475"/>
    </source>
</evidence>
<dbReference type="InterPro" id="IPR032710">
    <property type="entry name" value="NTF2-like_dom_sf"/>
</dbReference>
<dbReference type="Pfam" id="PF17775">
    <property type="entry name" value="YchJ_M-like"/>
    <property type="match status" value="1"/>
</dbReference>
<proteinExistence type="predicted"/>
<feature type="domain" description="YchJ-like middle NTF2-like" evidence="1">
    <location>
        <begin position="28"/>
        <end position="117"/>
    </location>
</feature>
<evidence type="ECO:0000259" key="1">
    <source>
        <dbReference type="Pfam" id="PF17775"/>
    </source>
</evidence>